<comment type="caution">
    <text evidence="1">The sequence shown here is derived from an EMBL/GenBank/DDBJ whole genome shotgun (WGS) entry which is preliminary data.</text>
</comment>
<keyword evidence="2" id="KW-1185">Reference proteome</keyword>
<sequence length="83" mass="10124">MPKIPYVYRRRAVYWWQRRLPVRANTISQKNFRIRHCLHEIRASVAKTVAFELTAYSEKVFWEYKMGAIDHLEVRELIKKNSE</sequence>
<reference evidence="2" key="1">
    <citation type="journal article" date="2019" name="Int. J. Syst. Evol. Microbiol.">
        <title>The Global Catalogue of Microorganisms (GCM) 10K type strain sequencing project: providing services to taxonomists for standard genome sequencing and annotation.</title>
        <authorList>
            <consortium name="The Broad Institute Genomics Platform"/>
            <consortium name="The Broad Institute Genome Sequencing Center for Infectious Disease"/>
            <person name="Wu L."/>
            <person name="Ma J."/>
        </authorList>
    </citation>
    <scope>NUCLEOTIDE SEQUENCE [LARGE SCALE GENOMIC DNA]</scope>
    <source>
        <strain evidence="2">KCTC 12861</strain>
    </source>
</reference>
<name>A0ABQ3EP77_9HYPH</name>
<gene>
    <name evidence="1" type="ORF">GCM10007094_39950</name>
</gene>
<evidence type="ECO:0000313" key="1">
    <source>
        <dbReference type="EMBL" id="GHB46645.1"/>
    </source>
</evidence>
<dbReference type="Proteomes" id="UP000637980">
    <property type="component" value="Unassembled WGS sequence"/>
</dbReference>
<accession>A0ABQ3EP77</accession>
<evidence type="ECO:0000313" key="2">
    <source>
        <dbReference type="Proteomes" id="UP000637980"/>
    </source>
</evidence>
<dbReference type="EMBL" id="BMXE01000009">
    <property type="protein sequence ID" value="GHB46645.1"/>
    <property type="molecule type" value="Genomic_DNA"/>
</dbReference>
<organism evidence="1 2">
    <name type="scientific">Pseudovibrio japonicus</name>
    <dbReference type="NCBI Taxonomy" id="366534"/>
    <lineage>
        <taxon>Bacteria</taxon>
        <taxon>Pseudomonadati</taxon>
        <taxon>Pseudomonadota</taxon>
        <taxon>Alphaproteobacteria</taxon>
        <taxon>Hyphomicrobiales</taxon>
        <taxon>Stappiaceae</taxon>
        <taxon>Pseudovibrio</taxon>
    </lineage>
</organism>
<protein>
    <submittedName>
        <fullName evidence="1">Uncharacterized protein</fullName>
    </submittedName>
</protein>
<proteinExistence type="predicted"/>
<dbReference type="RefSeq" id="WP_189438574.1">
    <property type="nucleotide sequence ID" value="NZ_BMXE01000009.1"/>
</dbReference>